<dbReference type="EC" id="3.5.1.4" evidence="3"/>
<feature type="binding site" evidence="6">
    <location>
        <position position="208"/>
    </location>
    <ligand>
        <name>substrate</name>
    </ligand>
</feature>
<dbReference type="EMBL" id="KZ857381">
    <property type="protein sequence ID" value="RDX55889.1"/>
    <property type="molecule type" value="Genomic_DNA"/>
</dbReference>
<organism evidence="8 9">
    <name type="scientific">Lentinus brumalis</name>
    <dbReference type="NCBI Taxonomy" id="2498619"/>
    <lineage>
        <taxon>Eukaryota</taxon>
        <taxon>Fungi</taxon>
        <taxon>Dikarya</taxon>
        <taxon>Basidiomycota</taxon>
        <taxon>Agaricomycotina</taxon>
        <taxon>Agaricomycetes</taxon>
        <taxon>Polyporales</taxon>
        <taxon>Polyporaceae</taxon>
        <taxon>Lentinus</taxon>
    </lineage>
</organism>
<feature type="active site" description="Charge relay system" evidence="5">
    <location>
        <position position="208"/>
    </location>
</feature>
<dbReference type="InterPro" id="IPR020556">
    <property type="entry name" value="Amidase_CS"/>
</dbReference>
<evidence type="ECO:0000256" key="3">
    <source>
        <dbReference type="ARBA" id="ARBA00012922"/>
    </source>
</evidence>
<feature type="active site" description="Acyl-ester intermediate" evidence="5">
    <location>
        <position position="232"/>
    </location>
</feature>
<protein>
    <recommendedName>
        <fullName evidence="3">amidase</fullName>
        <ecNumber evidence="3">3.5.1.4</ecNumber>
    </recommendedName>
</protein>
<evidence type="ECO:0000313" key="8">
    <source>
        <dbReference type="EMBL" id="RDX55889.1"/>
    </source>
</evidence>
<dbReference type="STRING" id="139420.A0A371DTM7"/>
<evidence type="ECO:0000256" key="2">
    <source>
        <dbReference type="ARBA" id="ARBA00009199"/>
    </source>
</evidence>
<evidence type="ECO:0000313" key="9">
    <source>
        <dbReference type="Proteomes" id="UP000256964"/>
    </source>
</evidence>
<evidence type="ECO:0000256" key="1">
    <source>
        <dbReference type="ARBA" id="ARBA00001311"/>
    </source>
</evidence>
<dbReference type="GO" id="GO:0004040">
    <property type="term" value="F:amidase activity"/>
    <property type="evidence" value="ECO:0007669"/>
    <property type="project" value="UniProtKB-EC"/>
</dbReference>
<dbReference type="PANTHER" id="PTHR46072">
    <property type="entry name" value="AMIDASE-RELATED-RELATED"/>
    <property type="match status" value="1"/>
</dbReference>
<proteinExistence type="inferred from homology"/>
<feature type="binding site" evidence="6">
    <location>
        <begin position="229"/>
        <end position="232"/>
    </location>
    <ligand>
        <name>substrate</name>
    </ligand>
</feature>
<keyword evidence="9" id="KW-1185">Reference proteome</keyword>
<dbReference type="InterPro" id="IPR023631">
    <property type="entry name" value="Amidase_dom"/>
</dbReference>
<dbReference type="Pfam" id="PF01425">
    <property type="entry name" value="Amidase"/>
    <property type="match status" value="1"/>
</dbReference>
<dbReference type="Gene3D" id="3.90.1300.10">
    <property type="entry name" value="Amidase signature (AS) domain"/>
    <property type="match status" value="1"/>
</dbReference>
<comment type="similarity">
    <text evidence="2">Belongs to the amidase family.</text>
</comment>
<dbReference type="OrthoDB" id="6428749at2759"/>
<feature type="binding site" evidence="6">
    <location>
        <position position="182"/>
    </location>
    <ligand>
        <name>substrate</name>
    </ligand>
</feature>
<dbReference type="Proteomes" id="UP000256964">
    <property type="component" value="Unassembled WGS sequence"/>
</dbReference>
<dbReference type="InterPro" id="IPR036928">
    <property type="entry name" value="AS_sf"/>
</dbReference>
<dbReference type="PIRSF" id="PIRSF001221">
    <property type="entry name" value="Amidase_fungi"/>
    <property type="match status" value="1"/>
</dbReference>
<dbReference type="PROSITE" id="PS00571">
    <property type="entry name" value="AMIDASES"/>
    <property type="match status" value="1"/>
</dbReference>
<dbReference type="SUPFAM" id="SSF75304">
    <property type="entry name" value="Amidase signature (AS) enzymes"/>
    <property type="match status" value="1"/>
</dbReference>
<evidence type="ECO:0000256" key="4">
    <source>
        <dbReference type="ARBA" id="ARBA00022801"/>
    </source>
</evidence>
<reference evidence="8 9" key="1">
    <citation type="journal article" date="2018" name="Biotechnol. Biofuels">
        <title>Integrative visual omics of the white-rot fungus Polyporus brumalis exposes the biotechnological potential of its oxidative enzymes for delignifying raw plant biomass.</title>
        <authorList>
            <person name="Miyauchi S."/>
            <person name="Rancon A."/>
            <person name="Drula E."/>
            <person name="Hage H."/>
            <person name="Chaduli D."/>
            <person name="Favel A."/>
            <person name="Grisel S."/>
            <person name="Henrissat B."/>
            <person name="Herpoel-Gimbert I."/>
            <person name="Ruiz-Duenas F.J."/>
            <person name="Chevret D."/>
            <person name="Hainaut M."/>
            <person name="Lin J."/>
            <person name="Wang M."/>
            <person name="Pangilinan J."/>
            <person name="Lipzen A."/>
            <person name="Lesage-Meessen L."/>
            <person name="Navarro D."/>
            <person name="Riley R."/>
            <person name="Grigoriev I.V."/>
            <person name="Zhou S."/>
            <person name="Raouche S."/>
            <person name="Rosso M.N."/>
        </authorList>
    </citation>
    <scope>NUCLEOTIDE SEQUENCE [LARGE SCALE GENOMIC DNA]</scope>
    <source>
        <strain evidence="8 9">BRFM 1820</strain>
    </source>
</reference>
<accession>A0A371DTM7</accession>
<dbReference type="PANTHER" id="PTHR46072:SF2">
    <property type="entry name" value="AMIDASE (EUROFUNG)"/>
    <property type="match status" value="1"/>
</dbReference>
<evidence type="ECO:0000259" key="7">
    <source>
        <dbReference type="Pfam" id="PF01425"/>
    </source>
</evidence>
<keyword evidence="4" id="KW-0378">Hydrolase</keyword>
<comment type="catalytic activity">
    <reaction evidence="1">
        <text>a monocarboxylic acid amide + H2O = a monocarboxylate + NH4(+)</text>
        <dbReference type="Rhea" id="RHEA:12020"/>
        <dbReference type="ChEBI" id="CHEBI:15377"/>
        <dbReference type="ChEBI" id="CHEBI:28938"/>
        <dbReference type="ChEBI" id="CHEBI:35757"/>
        <dbReference type="ChEBI" id="CHEBI:83628"/>
        <dbReference type="EC" id="3.5.1.4"/>
    </reaction>
</comment>
<feature type="active site" description="Charge relay system" evidence="5">
    <location>
        <position position="133"/>
    </location>
</feature>
<name>A0A371DTM7_9APHY</name>
<gene>
    <name evidence="8" type="ORF">OH76DRAFT_1396243</name>
</gene>
<dbReference type="AlphaFoldDB" id="A0A371DTM7"/>
<sequence length="564" mass="61295">MTVNNWQELVADKKRRQQAAIPPEWILKSLPDESVLDVRAIPEQSGILSERELQITSTTDVDVILHKLATAEWSSVEVTTAFYKRAIIAHQLVNCLTEIFVERALQRAKELDDHLQRTGEVAGPLHGLPISLKDQICIKGLEATMGYASWIGKYSEKDAVITQVLYAAGAVPFVMTNVPQTLLWSETFNLVYGRTLNPANRTLGAGGSSGGEGALIAMKGSPLGIGSDIGGSVRYPSTFNGLYGLRPSAHRVPYSGCVNSTEGQDSAPSVLGPISGSISGIKAFMKAVIAQQPWLLDPLCIRKKWDEEGYALSEHGGGKQLCFGILWNDGIVEPHPPILRALQTTKAALEAAGHKVIDWYPLKHKELYDVLAEIWMSAALEDINTVLAPTGEPRLTSMALENNAAIETGVSYGEGISAYKLWQLHKRRIALREEYLAAIRTSAHATGTGRPVDAIIGPVAPYAAPPHGKATIATYTMVWNTLNYPACAFPVTTVDPAQDPVQPRDTFLGDSDKENHAVYNPETYKNAPVGLQLAGQMLEDEAVIAMTEIVDRCLKEYKAAHGII</sequence>
<feature type="domain" description="Amidase" evidence="7">
    <location>
        <begin position="77"/>
        <end position="543"/>
    </location>
</feature>
<evidence type="ECO:0000256" key="6">
    <source>
        <dbReference type="PIRSR" id="PIRSR001221-2"/>
    </source>
</evidence>
<evidence type="ECO:0000256" key="5">
    <source>
        <dbReference type="PIRSR" id="PIRSR001221-1"/>
    </source>
</evidence>